<dbReference type="EMBL" id="LDAU01000055">
    <property type="protein sequence ID" value="KRX09023.1"/>
    <property type="molecule type" value="Genomic_DNA"/>
</dbReference>
<feature type="region of interest" description="Disordered" evidence="1">
    <location>
        <begin position="40"/>
        <end position="92"/>
    </location>
</feature>
<reference evidence="2 3" key="1">
    <citation type="journal article" date="2015" name="Sci. Rep.">
        <title>Genome of the facultative scuticociliatosis pathogen Pseudocohnilembus persalinus provides insight into its virulence through horizontal gene transfer.</title>
        <authorList>
            <person name="Xiong J."/>
            <person name="Wang G."/>
            <person name="Cheng J."/>
            <person name="Tian M."/>
            <person name="Pan X."/>
            <person name="Warren A."/>
            <person name="Jiang C."/>
            <person name="Yuan D."/>
            <person name="Miao W."/>
        </authorList>
    </citation>
    <scope>NUCLEOTIDE SEQUENCE [LARGE SCALE GENOMIC DNA]</scope>
    <source>
        <strain evidence="2">36N120E</strain>
    </source>
</reference>
<protein>
    <submittedName>
        <fullName evidence="2">Uncharacterized protein</fullName>
    </submittedName>
</protein>
<accession>A0A0V0R3F1</accession>
<organism evidence="2 3">
    <name type="scientific">Pseudocohnilembus persalinus</name>
    <name type="common">Ciliate</name>
    <dbReference type="NCBI Taxonomy" id="266149"/>
    <lineage>
        <taxon>Eukaryota</taxon>
        <taxon>Sar</taxon>
        <taxon>Alveolata</taxon>
        <taxon>Ciliophora</taxon>
        <taxon>Intramacronucleata</taxon>
        <taxon>Oligohymenophorea</taxon>
        <taxon>Scuticociliatia</taxon>
        <taxon>Philasterida</taxon>
        <taxon>Pseudocohnilembidae</taxon>
        <taxon>Pseudocohnilembus</taxon>
    </lineage>
</organism>
<keyword evidence="3" id="KW-1185">Reference proteome</keyword>
<sequence>MMEEFQFQQKKSMEKLSPDFGGVEEVQYQKCDDEQDYGEQEIADKPTFKINNSDDQDYNCQINRKNSNDDGEYDIIHDTQNSDSDNCDEKLEQSSPKYINQQQCEFII</sequence>
<feature type="compositionally biased region" description="Polar residues" evidence="1">
    <location>
        <begin position="49"/>
        <end position="65"/>
    </location>
</feature>
<evidence type="ECO:0000313" key="3">
    <source>
        <dbReference type="Proteomes" id="UP000054937"/>
    </source>
</evidence>
<gene>
    <name evidence="2" type="ORF">PPERSA_01910</name>
</gene>
<comment type="caution">
    <text evidence="2">The sequence shown here is derived from an EMBL/GenBank/DDBJ whole genome shotgun (WGS) entry which is preliminary data.</text>
</comment>
<name>A0A0V0R3F1_PSEPJ</name>
<proteinExistence type="predicted"/>
<dbReference type="Proteomes" id="UP000054937">
    <property type="component" value="Unassembled WGS sequence"/>
</dbReference>
<dbReference type="InParanoid" id="A0A0V0R3F1"/>
<evidence type="ECO:0000256" key="1">
    <source>
        <dbReference type="SAM" id="MobiDB-lite"/>
    </source>
</evidence>
<evidence type="ECO:0000313" key="2">
    <source>
        <dbReference type="EMBL" id="KRX09023.1"/>
    </source>
</evidence>
<dbReference type="AlphaFoldDB" id="A0A0V0R3F1"/>